<feature type="transmembrane region" description="Helical" evidence="5">
    <location>
        <begin position="45"/>
        <end position="63"/>
    </location>
</feature>
<accession>A0A9P5Z2W4</accession>
<feature type="transmembrane region" description="Helical" evidence="5">
    <location>
        <begin position="177"/>
        <end position="197"/>
    </location>
</feature>
<dbReference type="GO" id="GO:0005375">
    <property type="term" value="F:copper ion transmembrane transporter activity"/>
    <property type="evidence" value="ECO:0007669"/>
    <property type="project" value="UniProtKB-UniRule"/>
</dbReference>
<dbReference type="Pfam" id="PF04145">
    <property type="entry name" value="Ctr"/>
    <property type="match status" value="1"/>
</dbReference>
<dbReference type="AlphaFoldDB" id="A0A9P5Z2W4"/>
<dbReference type="EMBL" id="MU155194">
    <property type="protein sequence ID" value="KAF9480447.1"/>
    <property type="molecule type" value="Genomic_DNA"/>
</dbReference>
<keyword evidence="3 5" id="KW-1133">Transmembrane helix</keyword>
<reference evidence="7" key="1">
    <citation type="submission" date="2020-11" db="EMBL/GenBank/DDBJ databases">
        <authorList>
            <consortium name="DOE Joint Genome Institute"/>
            <person name="Ahrendt S."/>
            <person name="Riley R."/>
            <person name="Andreopoulos W."/>
            <person name="Labutti K."/>
            <person name="Pangilinan J."/>
            <person name="Ruiz-Duenas F.J."/>
            <person name="Barrasa J.M."/>
            <person name="Sanchez-Garcia M."/>
            <person name="Camarero S."/>
            <person name="Miyauchi S."/>
            <person name="Serrano A."/>
            <person name="Linde D."/>
            <person name="Babiker R."/>
            <person name="Drula E."/>
            <person name="Ayuso-Fernandez I."/>
            <person name="Pacheco R."/>
            <person name="Padilla G."/>
            <person name="Ferreira P."/>
            <person name="Barriuso J."/>
            <person name="Kellner H."/>
            <person name="Castanera R."/>
            <person name="Alfaro M."/>
            <person name="Ramirez L."/>
            <person name="Pisabarro A.G."/>
            <person name="Kuo A."/>
            <person name="Tritt A."/>
            <person name="Lipzen A."/>
            <person name="He G."/>
            <person name="Yan M."/>
            <person name="Ng V."/>
            <person name="Cullen D."/>
            <person name="Martin F."/>
            <person name="Rosso M.-N."/>
            <person name="Henrissat B."/>
            <person name="Hibbett D."/>
            <person name="Martinez A.T."/>
            <person name="Grigoriev I.V."/>
        </authorList>
    </citation>
    <scope>NUCLEOTIDE SEQUENCE</scope>
    <source>
        <strain evidence="7">CIRM-BRFM 674</strain>
    </source>
</reference>
<evidence type="ECO:0000256" key="5">
    <source>
        <dbReference type="RuleBase" id="RU367022"/>
    </source>
</evidence>
<evidence type="ECO:0000313" key="7">
    <source>
        <dbReference type="EMBL" id="KAF9480447.1"/>
    </source>
</evidence>
<evidence type="ECO:0000256" key="2">
    <source>
        <dbReference type="ARBA" id="ARBA00022692"/>
    </source>
</evidence>
<protein>
    <recommendedName>
        <fullName evidence="5">Copper transport protein</fullName>
    </recommendedName>
</protein>
<keyword evidence="5" id="KW-0186">Copper</keyword>
<feature type="region of interest" description="Disordered" evidence="6">
    <location>
        <begin position="107"/>
        <end position="132"/>
    </location>
</feature>
<feature type="transmembrane region" description="Helical" evidence="5">
    <location>
        <begin position="153"/>
        <end position="171"/>
    </location>
</feature>
<name>A0A9P5Z2W4_9AGAR</name>
<dbReference type="GO" id="GO:0005886">
    <property type="term" value="C:plasma membrane"/>
    <property type="evidence" value="ECO:0007669"/>
    <property type="project" value="TreeGrafter"/>
</dbReference>
<keyword evidence="4 5" id="KW-0472">Membrane</keyword>
<dbReference type="InterPro" id="IPR007274">
    <property type="entry name" value="Cop_transporter"/>
</dbReference>
<sequence length="201" mass="21862">MAHNHDDMSDMSGPSNTSGMSASMMVPYLHFTGGDYLFFEVWRPSSSGAIAGVCICLAVLAFFERWLAATRAMFEMYWRRRALAATSARDDIVLTKVVANASGTSDKHSLVRPETRYGGGTSMSPSPGSRTLTMESRRRTVAPFIAAHDVPRGILFALQMLIMYLLMLAVMTFQAAYLISIIVGLGLGEVVFGRVAGARGH</sequence>
<keyword evidence="5" id="KW-0187">Copper transport</keyword>
<keyword evidence="5" id="KW-0813">Transport</keyword>
<comment type="similarity">
    <text evidence="5">Belongs to the copper transporter (Ctr) (TC 1.A.56) family. SLC31A subfamily.</text>
</comment>
<proteinExistence type="inferred from homology"/>
<comment type="caution">
    <text evidence="7">The sequence shown here is derived from an EMBL/GenBank/DDBJ whole genome shotgun (WGS) entry which is preliminary data.</text>
</comment>
<keyword evidence="2 5" id="KW-0812">Transmembrane</keyword>
<gene>
    <name evidence="7" type="ORF">BDN70DRAFT_894135</name>
</gene>
<evidence type="ECO:0000256" key="3">
    <source>
        <dbReference type="ARBA" id="ARBA00022989"/>
    </source>
</evidence>
<keyword evidence="5" id="KW-0406">Ion transport</keyword>
<evidence type="ECO:0000313" key="8">
    <source>
        <dbReference type="Proteomes" id="UP000807469"/>
    </source>
</evidence>
<comment type="subcellular location">
    <subcellularLocation>
        <location evidence="1 5">Membrane</location>
        <topology evidence="1 5">Multi-pass membrane protein</topology>
    </subcellularLocation>
</comment>
<evidence type="ECO:0000256" key="4">
    <source>
        <dbReference type="ARBA" id="ARBA00023136"/>
    </source>
</evidence>
<dbReference type="PANTHER" id="PTHR12483">
    <property type="entry name" value="SOLUTE CARRIER FAMILY 31 COPPER TRANSPORTERS"/>
    <property type="match status" value="1"/>
</dbReference>
<organism evidence="7 8">
    <name type="scientific">Pholiota conissans</name>
    <dbReference type="NCBI Taxonomy" id="109636"/>
    <lineage>
        <taxon>Eukaryota</taxon>
        <taxon>Fungi</taxon>
        <taxon>Dikarya</taxon>
        <taxon>Basidiomycota</taxon>
        <taxon>Agaricomycotina</taxon>
        <taxon>Agaricomycetes</taxon>
        <taxon>Agaricomycetidae</taxon>
        <taxon>Agaricales</taxon>
        <taxon>Agaricineae</taxon>
        <taxon>Strophariaceae</taxon>
        <taxon>Pholiota</taxon>
    </lineage>
</organism>
<dbReference type="OrthoDB" id="73901at2759"/>
<dbReference type="PANTHER" id="PTHR12483:SF27">
    <property type="entry name" value="COPPER TRANSPORT PROTEIN CTR1"/>
    <property type="match status" value="1"/>
</dbReference>
<keyword evidence="8" id="KW-1185">Reference proteome</keyword>
<evidence type="ECO:0000256" key="1">
    <source>
        <dbReference type="ARBA" id="ARBA00004141"/>
    </source>
</evidence>
<evidence type="ECO:0000256" key="6">
    <source>
        <dbReference type="SAM" id="MobiDB-lite"/>
    </source>
</evidence>
<dbReference type="Proteomes" id="UP000807469">
    <property type="component" value="Unassembled WGS sequence"/>
</dbReference>